<comment type="caution">
    <text evidence="1">The sequence shown here is derived from an EMBL/GenBank/DDBJ whole genome shotgun (WGS) entry which is preliminary data.</text>
</comment>
<sequence length="76" mass="8984">MVIISDPNDEFMNIASERFMNQFRLPKERLIFSQERGEKRREDNATVDLLVVHEAIHFMDLNFAMQGFAREARPDV</sequence>
<dbReference type="Proteomes" id="UP000242519">
    <property type="component" value="Unassembled WGS sequence"/>
</dbReference>
<keyword evidence="1" id="KW-0489">Methyltransferase</keyword>
<proteinExistence type="predicted"/>
<dbReference type="OrthoDB" id="10027013at2759"/>
<name>A0A218ZHT4_9HELO</name>
<dbReference type="InParanoid" id="A0A218ZHT4"/>
<dbReference type="AlphaFoldDB" id="A0A218ZHT4"/>
<gene>
    <name evidence="1" type="ORF">B2J93_3070</name>
</gene>
<dbReference type="GO" id="GO:0032259">
    <property type="term" value="P:methylation"/>
    <property type="evidence" value="ECO:0007669"/>
    <property type="project" value="UniProtKB-KW"/>
</dbReference>
<evidence type="ECO:0000313" key="1">
    <source>
        <dbReference type="EMBL" id="OWP07324.1"/>
    </source>
</evidence>
<keyword evidence="1" id="KW-0808">Transferase</keyword>
<accession>A0A218ZHT4</accession>
<protein>
    <submittedName>
        <fullName evidence="1">SAM-dependent methyltransferase</fullName>
    </submittedName>
</protein>
<dbReference type="GO" id="GO:0008168">
    <property type="term" value="F:methyltransferase activity"/>
    <property type="evidence" value="ECO:0007669"/>
    <property type="project" value="UniProtKB-KW"/>
</dbReference>
<evidence type="ECO:0000313" key="2">
    <source>
        <dbReference type="Proteomes" id="UP000242519"/>
    </source>
</evidence>
<keyword evidence="2" id="KW-1185">Reference proteome</keyword>
<organism evidence="1 2">
    <name type="scientific">Diplocarpon coronariae</name>
    <dbReference type="NCBI Taxonomy" id="2795749"/>
    <lineage>
        <taxon>Eukaryota</taxon>
        <taxon>Fungi</taxon>
        <taxon>Dikarya</taxon>
        <taxon>Ascomycota</taxon>
        <taxon>Pezizomycotina</taxon>
        <taxon>Leotiomycetes</taxon>
        <taxon>Helotiales</taxon>
        <taxon>Drepanopezizaceae</taxon>
        <taxon>Diplocarpon</taxon>
    </lineage>
</organism>
<reference evidence="1 2" key="1">
    <citation type="submission" date="2017-04" db="EMBL/GenBank/DDBJ databases">
        <title>Draft genome sequence of Marssonina coronaria NL1: causal agent of apple blotch.</title>
        <authorList>
            <person name="Cheng Q."/>
        </authorList>
    </citation>
    <scope>NUCLEOTIDE SEQUENCE [LARGE SCALE GENOMIC DNA]</scope>
    <source>
        <strain evidence="1 2">NL1</strain>
    </source>
</reference>
<dbReference type="EMBL" id="MZNU01000009">
    <property type="protein sequence ID" value="OWP07324.1"/>
    <property type="molecule type" value="Genomic_DNA"/>
</dbReference>